<dbReference type="PANTHER" id="PTHR13398">
    <property type="entry name" value="GDP-FUCOSE PROTEIN O-FUCOSYLTRANSFERASE 2"/>
    <property type="match status" value="1"/>
</dbReference>
<dbReference type="PANTHER" id="PTHR13398:SF0">
    <property type="entry name" value="GDP-FUCOSE PROTEIN O-FUCOSYLTRANSFERASE 2"/>
    <property type="match status" value="1"/>
</dbReference>
<evidence type="ECO:0000256" key="10">
    <source>
        <dbReference type="ARBA" id="ARBA00023277"/>
    </source>
</evidence>
<dbReference type="GO" id="GO:0016757">
    <property type="term" value="F:glycosyltransferase activity"/>
    <property type="evidence" value="ECO:0007669"/>
    <property type="project" value="UniProtKB-KW"/>
</dbReference>
<evidence type="ECO:0000256" key="4">
    <source>
        <dbReference type="ARBA" id="ARBA00022679"/>
    </source>
</evidence>
<dbReference type="InterPro" id="IPR045130">
    <property type="entry name" value="OFUT2-like"/>
</dbReference>
<evidence type="ECO:0000256" key="2">
    <source>
        <dbReference type="ARBA" id="ARBA00007737"/>
    </source>
</evidence>
<evidence type="ECO:0000313" key="13">
    <source>
        <dbReference type="Proteomes" id="UP001642360"/>
    </source>
</evidence>
<dbReference type="GO" id="GO:0016020">
    <property type="term" value="C:membrane"/>
    <property type="evidence" value="ECO:0007669"/>
    <property type="project" value="UniProtKB-SubCell"/>
</dbReference>
<dbReference type="GO" id="GO:0006004">
    <property type="term" value="P:fucose metabolic process"/>
    <property type="evidence" value="ECO:0007669"/>
    <property type="project" value="UniProtKB-KW"/>
</dbReference>
<keyword evidence="9" id="KW-0294">Fucose metabolism</keyword>
<keyword evidence="7" id="KW-0472">Membrane</keyword>
<evidence type="ECO:0000256" key="9">
    <source>
        <dbReference type="ARBA" id="ARBA00023253"/>
    </source>
</evidence>
<keyword evidence="8" id="KW-0325">Glycoprotein</keyword>
<keyword evidence="3" id="KW-0328">Glycosyltransferase</keyword>
<comment type="subcellular location">
    <subcellularLocation>
        <location evidence="1">Membrane</location>
        <topology evidence="1">Single-pass membrane protein</topology>
    </subcellularLocation>
</comment>
<evidence type="ECO:0000256" key="3">
    <source>
        <dbReference type="ARBA" id="ARBA00022676"/>
    </source>
</evidence>
<evidence type="ECO:0000256" key="7">
    <source>
        <dbReference type="ARBA" id="ARBA00023136"/>
    </source>
</evidence>
<accession>A0ABC8S1P6</accession>
<proteinExistence type="inferred from homology"/>
<gene>
    <name evidence="12" type="ORF">ILEXP_LOCUS17155</name>
</gene>
<dbReference type="FunFam" id="3.40.50.11350:FF:000005">
    <property type="entry name" value="O-fucosyltransferase family protein"/>
    <property type="match status" value="1"/>
</dbReference>
<evidence type="ECO:0000256" key="8">
    <source>
        <dbReference type="ARBA" id="ARBA00023180"/>
    </source>
</evidence>
<keyword evidence="10" id="KW-0119">Carbohydrate metabolism</keyword>
<dbReference type="Gene3D" id="3.40.50.11350">
    <property type="match status" value="1"/>
</dbReference>
<keyword evidence="5" id="KW-0812">Transmembrane</keyword>
<organism evidence="12 13">
    <name type="scientific">Ilex paraguariensis</name>
    <name type="common">yerba mate</name>
    <dbReference type="NCBI Taxonomy" id="185542"/>
    <lineage>
        <taxon>Eukaryota</taxon>
        <taxon>Viridiplantae</taxon>
        <taxon>Streptophyta</taxon>
        <taxon>Embryophyta</taxon>
        <taxon>Tracheophyta</taxon>
        <taxon>Spermatophyta</taxon>
        <taxon>Magnoliopsida</taxon>
        <taxon>eudicotyledons</taxon>
        <taxon>Gunneridae</taxon>
        <taxon>Pentapetalae</taxon>
        <taxon>asterids</taxon>
        <taxon>campanulids</taxon>
        <taxon>Aquifoliales</taxon>
        <taxon>Aquifoliaceae</taxon>
        <taxon>Ilex</taxon>
    </lineage>
</organism>
<dbReference type="AlphaFoldDB" id="A0ABC8S1P6"/>
<sequence>MNSSANSTDSSPALHDLFSPLSSPALLEDLKSVVLNQINFNKQIQQVLLSSHQSGNVLDVADNVTDPSLYVGVNRCRKVDQNPSQRRTIEWKPRSNKFLIAICTSGQMSNHLICLEKHMFFAAVLSRVLVIPSSKVDYEFSRVLDIGHINKCLGSKVVVTFEEFAENKKKHLHIDRFKCYFSSPQPCFMDDEHVKKLKGLGISMNKLESAWVEDVKKPRKRTVQDVMAKFSTDDDVVAIGDVFFADVEKEWVMQPGGPIAHKCKTLIEPSRLIMLTAQRFIQTFMGGNFIALHFRRHGFLKFCNAKSLSCFYPIPQAADCINRAVERANTPVIYLSTDAAESETDLLQSLVVLNWKIVPLVKRPARNSAEKWNALLYRHNLDGDPQNFLSIDFYPSFNKMPLSTHCVFTFILKVEAMLDKTICALSTVFIGSSGSTFTEDILRLRKDWGLASPCDEYLCRGEVPNFIADDE</sequence>
<evidence type="ECO:0000256" key="1">
    <source>
        <dbReference type="ARBA" id="ARBA00004167"/>
    </source>
</evidence>
<dbReference type="EMBL" id="CAUOFW020001837">
    <property type="protein sequence ID" value="CAK9149124.1"/>
    <property type="molecule type" value="Genomic_DNA"/>
</dbReference>
<comment type="similarity">
    <text evidence="2">Belongs to the glycosyltransferase GT106 family.</text>
</comment>
<evidence type="ECO:0000256" key="5">
    <source>
        <dbReference type="ARBA" id="ARBA00022692"/>
    </source>
</evidence>
<comment type="caution">
    <text evidence="12">The sequence shown here is derived from an EMBL/GenBank/DDBJ whole genome shotgun (WGS) entry which is preliminary data.</text>
</comment>
<dbReference type="Proteomes" id="UP001642360">
    <property type="component" value="Unassembled WGS sequence"/>
</dbReference>
<name>A0ABC8S1P6_9AQUA</name>
<evidence type="ECO:0000256" key="6">
    <source>
        <dbReference type="ARBA" id="ARBA00022989"/>
    </source>
</evidence>
<evidence type="ECO:0000256" key="11">
    <source>
        <dbReference type="ARBA" id="ARBA00030350"/>
    </source>
</evidence>
<keyword evidence="13" id="KW-1185">Reference proteome</keyword>
<protein>
    <recommendedName>
        <fullName evidence="11">O-fucosyltransferase family protein</fullName>
    </recommendedName>
</protein>
<keyword evidence="4" id="KW-0808">Transferase</keyword>
<evidence type="ECO:0000313" key="12">
    <source>
        <dbReference type="EMBL" id="CAK9149124.1"/>
    </source>
</evidence>
<keyword evidence="6" id="KW-1133">Transmembrane helix</keyword>
<reference evidence="12 13" key="1">
    <citation type="submission" date="2024-02" db="EMBL/GenBank/DDBJ databases">
        <authorList>
            <person name="Vignale AGUSTIN F."/>
            <person name="Sosa J E."/>
            <person name="Modenutti C."/>
        </authorList>
    </citation>
    <scope>NUCLEOTIDE SEQUENCE [LARGE SCALE GENOMIC DNA]</scope>
</reference>
<dbReference type="CDD" id="cd11296">
    <property type="entry name" value="O-FucT_like"/>
    <property type="match status" value="1"/>
</dbReference>